<dbReference type="EMBL" id="AP022642">
    <property type="protein sequence ID" value="BCA29311.1"/>
    <property type="molecule type" value="Genomic_DNA"/>
</dbReference>
<dbReference type="Proteomes" id="UP000461288">
    <property type="component" value="Unassembled WGS sequence"/>
</dbReference>
<feature type="chain" id="PRO_5043145413" evidence="2">
    <location>
        <begin position="21"/>
        <end position="243"/>
    </location>
</feature>
<protein>
    <submittedName>
        <fullName evidence="4">DUF1190 domain-containing protein</fullName>
    </submittedName>
</protein>
<reference evidence="4 5" key="1">
    <citation type="submission" date="2019-12" db="EMBL/GenBank/DDBJ databases">
        <title>Draft genome sequence of Pseudomonas otitidis recovered from a chicken carcass.</title>
        <authorList>
            <person name="Vieira T.R."/>
            <person name="Oliviera E.F.C."/>
            <person name="Silva N.M.V."/>
            <person name="Sambrano G.E."/>
            <person name="Cibulski S.P."/>
            <person name="Cardoso M.R.I."/>
        </authorList>
    </citation>
    <scope>NUCLEOTIDE SEQUENCE [LARGE SCALE GENOMIC DNA]</scope>
    <source>
        <strain evidence="4 5">25_K</strain>
    </source>
</reference>
<dbReference type="GeneID" id="57398506"/>
<feature type="signal peptide" evidence="2">
    <location>
        <begin position="1"/>
        <end position="20"/>
    </location>
</feature>
<dbReference type="KEGG" id="poj:PtoMrB4_32880"/>
<reference evidence="3 6" key="2">
    <citation type="journal article" date="2020" name="Microbiol. Resour. Announc.">
        <title>Complete genome sequence of Pseudomonas otitidis strain MrB4, isolated from Lake Biwa in Japan.</title>
        <authorList>
            <person name="Miyazaki K."/>
            <person name="Hase E."/>
            <person name="Maruya T."/>
        </authorList>
    </citation>
    <scope>NUCLEOTIDE SEQUENCE [LARGE SCALE GENOMIC DNA]</scope>
    <source>
        <strain evidence="3 6">MrB4</strain>
    </source>
</reference>
<accession>A0A1I0T194</accession>
<dbReference type="PROSITE" id="PS00430">
    <property type="entry name" value="TONB_DEPENDENT_REC_1"/>
    <property type="match status" value="1"/>
</dbReference>
<keyword evidence="2" id="KW-0732">Signal</keyword>
<evidence type="ECO:0000313" key="4">
    <source>
        <dbReference type="EMBL" id="MWK60198.1"/>
    </source>
</evidence>
<proteinExistence type="predicted"/>
<feature type="region of interest" description="Disordered" evidence="1">
    <location>
        <begin position="174"/>
        <end position="243"/>
    </location>
</feature>
<dbReference type="PROSITE" id="PS51257">
    <property type="entry name" value="PROKAR_LIPOPROTEIN"/>
    <property type="match status" value="1"/>
</dbReference>
<dbReference type="Proteomes" id="UP000501237">
    <property type="component" value="Chromosome"/>
</dbReference>
<feature type="compositionally biased region" description="Gly residues" evidence="1">
    <location>
        <begin position="230"/>
        <end position="243"/>
    </location>
</feature>
<dbReference type="Pfam" id="PF06693">
    <property type="entry name" value="DUF1190"/>
    <property type="match status" value="2"/>
</dbReference>
<feature type="compositionally biased region" description="Low complexity" evidence="1">
    <location>
        <begin position="180"/>
        <end position="211"/>
    </location>
</feature>
<organism evidence="4 5">
    <name type="scientific">Metapseudomonas otitidis</name>
    <dbReference type="NCBI Taxonomy" id="319939"/>
    <lineage>
        <taxon>Bacteria</taxon>
        <taxon>Pseudomonadati</taxon>
        <taxon>Pseudomonadota</taxon>
        <taxon>Gammaproteobacteria</taxon>
        <taxon>Pseudomonadales</taxon>
        <taxon>Pseudomonadaceae</taxon>
        <taxon>Metapseudomonas</taxon>
    </lineage>
</organism>
<evidence type="ECO:0000313" key="5">
    <source>
        <dbReference type="Proteomes" id="UP000461288"/>
    </source>
</evidence>
<dbReference type="RefSeq" id="WP_044399880.1">
    <property type="nucleotide sequence ID" value="NZ_AP022642.1"/>
</dbReference>
<dbReference type="InterPro" id="IPR010916">
    <property type="entry name" value="TonB_box_CS"/>
</dbReference>
<evidence type="ECO:0000256" key="2">
    <source>
        <dbReference type="SAM" id="SignalP"/>
    </source>
</evidence>
<dbReference type="AlphaFoldDB" id="A0A1I0T194"/>
<dbReference type="InterPro" id="IPR009576">
    <property type="entry name" value="Biofilm_formation_YgiB"/>
</dbReference>
<dbReference type="EMBL" id="WTFN01000173">
    <property type="protein sequence ID" value="MWK60198.1"/>
    <property type="molecule type" value="Genomic_DNA"/>
</dbReference>
<gene>
    <name evidence="4" type="ORF">GO594_29850</name>
    <name evidence="3" type="ORF">PtoMrB4_32880</name>
</gene>
<name>A0A1I0T194_9GAMM</name>
<sequence length="243" mass="25789">MRKRNSVQLVLAGALPLAIAGCSKPQDTVQVTATKTFKNVQACVADKFPVDVCSDAYMTAMADHRAIAPTYDSKDACDADFVPGYCQATSDGKFMPRLAGFELSMTNQVSRDTYEQAQQQVVQSTGHSDNSLLTGLLIGHMMGNSGNHYYSQPIYQYRDTRGGYSTSTLSRQIEQGKTFSRSTQARSSPSSTYTQQTLGKSLSSKTGSTSSAVGSTISRGGFGSEANARGGWGGKTGGFGFGG</sequence>
<evidence type="ECO:0000313" key="6">
    <source>
        <dbReference type="Proteomes" id="UP000501237"/>
    </source>
</evidence>
<dbReference type="STRING" id="319939.SAMN05216263_102317"/>
<evidence type="ECO:0000256" key="1">
    <source>
        <dbReference type="SAM" id="MobiDB-lite"/>
    </source>
</evidence>
<evidence type="ECO:0000313" key="3">
    <source>
        <dbReference type="EMBL" id="BCA29311.1"/>
    </source>
</evidence>